<feature type="compositionally biased region" description="Low complexity" evidence="1">
    <location>
        <begin position="625"/>
        <end position="641"/>
    </location>
</feature>
<feature type="region of interest" description="Disordered" evidence="1">
    <location>
        <begin position="720"/>
        <end position="878"/>
    </location>
</feature>
<feature type="compositionally biased region" description="Basic and acidic residues" evidence="1">
    <location>
        <begin position="755"/>
        <end position="765"/>
    </location>
</feature>
<feature type="compositionally biased region" description="Polar residues" evidence="1">
    <location>
        <begin position="1190"/>
        <end position="1208"/>
    </location>
</feature>
<evidence type="ECO:0000313" key="2">
    <source>
        <dbReference type="EMBL" id="OBZ88319.1"/>
    </source>
</evidence>
<dbReference type="OrthoDB" id="2148641at2759"/>
<feature type="compositionally biased region" description="Basic and acidic residues" evidence="1">
    <location>
        <begin position="1029"/>
        <end position="1038"/>
    </location>
</feature>
<dbReference type="Proteomes" id="UP000093000">
    <property type="component" value="Unassembled WGS sequence"/>
</dbReference>
<evidence type="ECO:0008006" key="4">
    <source>
        <dbReference type="Google" id="ProtNLM"/>
    </source>
</evidence>
<accession>A0A1C7NHR9</accession>
<protein>
    <recommendedName>
        <fullName evidence="4">CCHC-type domain-containing protein</fullName>
    </recommendedName>
</protein>
<sequence length="1431" mass="158542">METPIEVLRIEQNGVSKELARFRACDPETRSLYCREWAQFIYKKHFVWNAKTQEEVPESQTTPNSLNAGKYQINFLLDDTTSDLTPARKERAALMAQKFEKLQEQQQQENDSSLIDQVIQACQSWMTLPSGYSGLPDLFEPVEFNPYPDHIPLVEDPKDPSHLLDPLIIERQALCLPSDCFHLLKNLTGDILLSHTTPTCNHTRPESKTPNDLEVDRAIFNEKAETAIRKALSELTLALEQAWHPLNGFLERLGEFEKRRTRLMGKGCQATVDAYFASQQFVSFTDSWPKQQTQFKNKKSTPEEIAKVDQLFEDHLEHLKKLVRDFVDQFAPAHLKEIHNLTTDLWKLIVPTIYEMGERMASHEDHKGSKNSNAAKIGESLKALDINSLKKMDSTKEVDDAQSRIIDTLQSKVDDYFKEIDGLLKAYKEGGRSSLSGRIDKLNHKDMKKKIKKVESGYYSIRQTFRYEVTENIFPESLFCKFSLVCLEPLMQEGEVMEAVTIEKEVKRFIESHKDLLHFRCSLLNDFEDGVQTGRRELAGVLGKLFLKEGMRIQGDNLALKRQNNLLKSMGVATEEAGLKKKKTKKKSSPSVSGTSTPIDQEITSTVSKQLPSPKDKANGNVSPVSATKSSVKATTSVSKKTAGETKETKPVLATTVEKNASAEKKTVVAASPVEKKQPNPVSNEKKTAVTPAVAEKKTTAPVVAEKKVVTPVVPEKKVAPPAVVEQKQTVPVSEKKPVPTSPAEIQKKSPAKASEIKSTEEKKVVAPPPGLNKKSVAPLPVAEKKAAPPPGMEKKVTAPPGMEKQATPPPGMEKKAAPPPPGMEKKSMALPPGMEKKPSPAPPGLENKSFDKGTSKKIRSAYLTKRDKKKQKSNDRLTDKSLSLSLFTIVIVEANTVTDWTTLQASVSAEANITSNAEPVKEPENAAVQDWDALRAEVQQQTVAKPVETNNWSTPNTAANAWTADAAPTPKESSIVEKKEDTSLGGWGAPLNAELSGPAPVTNGWNSTVSNGWGKSTSTGGWGSSEPKGNKDTEKKPTKTNNGAWKEPKAEAASNGWIDNTPVDNSTPVAVSTDSWNETSTSQPSDDTWNQTAFKQSSDDWNASTSNASDNSWNKQRADHSDDWRSKSNNTNNDWDKKPATNASNNNWNTDTVKGWNSSNNRNSGWNGERKKPNRNQLSNNWENKKSDTWSNTKNTVSNNTGSQQDPSWEGAKLPWGNEPITDTSVPVPTPAPTTSVPLKPPMPPPGLAASSSHVEEFPVAAPTFKPLSTGNLQEPLPSNINQMNADMLLLIVKHLHHENGTLIHSVYSMQQEMAMMTKRYSEIMALAREREAQTLALYESRKQTEMEEARRYVLQLEARLKQYESGGHLATTAGFGNQDLFAGYREEMSSNNNNNNGNQHKRKMWSKNSVVRCGNCAEYGHESADCKVR</sequence>
<dbReference type="InParanoid" id="A0A1C7NHR9"/>
<reference evidence="2 3" key="1">
    <citation type="submission" date="2016-03" db="EMBL/GenBank/DDBJ databases">
        <title>Choanephora cucurbitarum.</title>
        <authorList>
            <person name="Min B."/>
            <person name="Park H."/>
            <person name="Park J.-H."/>
            <person name="Shin H.-D."/>
            <person name="Choi I.-G."/>
        </authorList>
    </citation>
    <scope>NUCLEOTIDE SEQUENCE [LARGE SCALE GENOMIC DNA]</scope>
    <source>
        <strain evidence="2 3">KUS-F28377</strain>
    </source>
</reference>
<dbReference type="EMBL" id="LUGH01000160">
    <property type="protein sequence ID" value="OBZ88319.1"/>
    <property type="molecule type" value="Genomic_DNA"/>
</dbReference>
<evidence type="ECO:0000256" key="1">
    <source>
        <dbReference type="SAM" id="MobiDB-lite"/>
    </source>
</evidence>
<feature type="compositionally biased region" description="Basic and acidic residues" evidence="1">
    <location>
        <begin position="783"/>
        <end position="797"/>
    </location>
</feature>
<keyword evidence="3" id="KW-1185">Reference proteome</keyword>
<organism evidence="2 3">
    <name type="scientific">Choanephora cucurbitarum</name>
    <dbReference type="NCBI Taxonomy" id="101091"/>
    <lineage>
        <taxon>Eukaryota</taxon>
        <taxon>Fungi</taxon>
        <taxon>Fungi incertae sedis</taxon>
        <taxon>Mucoromycota</taxon>
        <taxon>Mucoromycotina</taxon>
        <taxon>Mucoromycetes</taxon>
        <taxon>Mucorales</taxon>
        <taxon>Mucorineae</taxon>
        <taxon>Choanephoraceae</taxon>
        <taxon>Choanephoroideae</taxon>
        <taxon>Choanephora</taxon>
    </lineage>
</organism>
<gene>
    <name evidence="2" type="ORF">A0J61_03640</name>
</gene>
<evidence type="ECO:0000313" key="3">
    <source>
        <dbReference type="Proteomes" id="UP000093000"/>
    </source>
</evidence>
<feature type="compositionally biased region" description="Pro residues" evidence="1">
    <location>
        <begin position="808"/>
        <end position="823"/>
    </location>
</feature>
<feature type="compositionally biased region" description="Low complexity" evidence="1">
    <location>
        <begin position="1156"/>
        <end position="1168"/>
    </location>
</feature>
<feature type="compositionally biased region" description="Basic and acidic residues" evidence="1">
    <location>
        <begin position="1117"/>
        <end position="1127"/>
    </location>
</feature>
<feature type="compositionally biased region" description="Polar residues" evidence="1">
    <location>
        <begin position="1063"/>
        <end position="1116"/>
    </location>
</feature>
<feature type="compositionally biased region" description="Polar residues" evidence="1">
    <location>
        <begin position="1142"/>
        <end position="1153"/>
    </location>
</feature>
<comment type="caution">
    <text evidence="2">The sequence shown here is derived from an EMBL/GenBank/DDBJ whole genome shotgun (WGS) entry which is preliminary data.</text>
</comment>
<feature type="compositionally biased region" description="Basic and acidic residues" evidence="1">
    <location>
        <begin position="674"/>
        <end position="688"/>
    </location>
</feature>
<name>A0A1C7NHR9_9FUNG</name>
<feature type="compositionally biased region" description="Low complexity" evidence="1">
    <location>
        <begin position="1011"/>
        <end position="1020"/>
    </location>
</feature>
<feature type="compositionally biased region" description="Polar residues" evidence="1">
    <location>
        <begin position="598"/>
        <end position="611"/>
    </location>
</feature>
<feature type="region of interest" description="Disordered" evidence="1">
    <location>
        <begin position="967"/>
        <end position="1224"/>
    </location>
</feature>
<feature type="region of interest" description="Disordered" evidence="1">
    <location>
        <begin position="577"/>
        <end position="700"/>
    </location>
</feature>
<proteinExistence type="predicted"/>